<dbReference type="HOGENOM" id="CLU_099810_3_1_9"/>
<dbReference type="RefSeq" id="WP_013843520.1">
    <property type="nucleotide sequence ID" value="NC_015589.1"/>
</dbReference>
<evidence type="ECO:0000313" key="4">
    <source>
        <dbReference type="Proteomes" id="UP000009234"/>
    </source>
</evidence>
<evidence type="ECO:0000259" key="2">
    <source>
        <dbReference type="Pfam" id="PF13392"/>
    </source>
</evidence>
<protein>
    <submittedName>
        <fullName evidence="3">NUMOD4 domain protein</fullName>
    </submittedName>
</protein>
<dbReference type="InterPro" id="IPR044925">
    <property type="entry name" value="His-Me_finger_sf"/>
</dbReference>
<name>F6DML3_DESRL</name>
<sequence>MRLLTAKGVCVTPFAASEESEIWKDIPGYEGRYQASSLGRVKSLERKVRSVNHYTGREFLRTVPERILRPGQYSKSGHLSVVLEHGGNGQPVHQLVIKTFKGNPPVEMEVLHINGDPTDNRIENLRYGTRTENILDVYRQGGRWRKLSIEDVESIRFSLYCGMRGVDLANEFGVSQTTISNIKYGRIYWWIK</sequence>
<dbReference type="OrthoDB" id="6631788at2"/>
<dbReference type="InterPro" id="IPR010902">
    <property type="entry name" value="NUMOD4"/>
</dbReference>
<dbReference type="Gene3D" id="3.90.75.20">
    <property type="match status" value="1"/>
</dbReference>
<dbReference type="GO" id="GO:0016788">
    <property type="term" value="F:hydrolase activity, acting on ester bonds"/>
    <property type="evidence" value="ECO:0007669"/>
    <property type="project" value="InterPro"/>
</dbReference>
<dbReference type="eggNOG" id="ENOG5030IP0">
    <property type="taxonomic scope" value="Bacteria"/>
</dbReference>
<accession>F6DML3</accession>
<feature type="domain" description="NUMOD4" evidence="1">
    <location>
        <begin position="21"/>
        <end position="82"/>
    </location>
</feature>
<feature type="domain" description="HNH nuclease" evidence="2">
    <location>
        <begin position="92"/>
        <end position="133"/>
    </location>
</feature>
<dbReference type="AlphaFoldDB" id="F6DML3"/>
<evidence type="ECO:0000259" key="1">
    <source>
        <dbReference type="Pfam" id="PF07463"/>
    </source>
</evidence>
<proteinExistence type="predicted"/>
<dbReference type="SUPFAM" id="SSF54060">
    <property type="entry name" value="His-Me finger endonucleases"/>
    <property type="match status" value="1"/>
</dbReference>
<reference evidence="4" key="1">
    <citation type="submission" date="2011-05" db="EMBL/GenBank/DDBJ databases">
        <title>Complete sequence of Desulfotomaculum ruminis DSM 2154.</title>
        <authorList>
            <person name="Lucas S."/>
            <person name="Copeland A."/>
            <person name="Lapidus A."/>
            <person name="Cheng J.-F."/>
            <person name="Goodwin L."/>
            <person name="Pitluck S."/>
            <person name="Lu M."/>
            <person name="Detter J.C."/>
            <person name="Han C."/>
            <person name="Tapia R."/>
            <person name="Land M."/>
            <person name="Hauser L."/>
            <person name="Kyrpides N."/>
            <person name="Ivanova N."/>
            <person name="Mikhailova N."/>
            <person name="Pagani I."/>
            <person name="Stams A.J.M."/>
            <person name="Plugge C.M."/>
            <person name="Muyzer G."/>
            <person name="Kuever J."/>
            <person name="Parshina S.N."/>
            <person name="Ivanova A.E."/>
            <person name="Nazina T.N."/>
            <person name="Brambilla E."/>
            <person name="Spring S."/>
            <person name="Klenk H.-P."/>
            <person name="Woyke T."/>
        </authorList>
    </citation>
    <scope>NUCLEOTIDE SEQUENCE [LARGE SCALE GENOMIC DNA]</scope>
    <source>
        <strain evidence="4">ATCC 23193 / DSM 2154 / NCIB 8452 / DL</strain>
    </source>
</reference>
<dbReference type="InterPro" id="IPR003615">
    <property type="entry name" value="HNH_nuc"/>
</dbReference>
<evidence type="ECO:0000313" key="3">
    <source>
        <dbReference type="EMBL" id="AEG61774.1"/>
    </source>
</evidence>
<dbReference type="Pfam" id="PF13392">
    <property type="entry name" value="HNH_3"/>
    <property type="match status" value="1"/>
</dbReference>
<reference evidence="3 4" key="2">
    <citation type="journal article" date="2012" name="Stand. Genomic Sci.">
        <title>Complete genome sequence of the sulfate-reducing firmicute Desulfotomaculum ruminis type strain (DL(T)).</title>
        <authorList>
            <person name="Spring S."/>
            <person name="Visser M."/>
            <person name="Lu M."/>
            <person name="Copeland A."/>
            <person name="Lapidus A."/>
            <person name="Lucas S."/>
            <person name="Cheng J.F."/>
            <person name="Han C."/>
            <person name="Tapia R."/>
            <person name="Goodwin L.A."/>
            <person name="Pitluck S."/>
            <person name="Ivanova N."/>
            <person name="Land M."/>
            <person name="Hauser L."/>
            <person name="Larimer F."/>
            <person name="Rohde M."/>
            <person name="Goker M."/>
            <person name="Detter J.C."/>
            <person name="Kyrpides N.C."/>
            <person name="Woyke T."/>
            <person name="Schaap P.J."/>
            <person name="Plugge C.M."/>
            <person name="Muyzer G."/>
            <person name="Kuever J."/>
            <person name="Pereira I.A."/>
            <person name="Parshina S.N."/>
            <person name="Bernier-Latmani R."/>
            <person name="Stams A.J."/>
            <person name="Klenk H.P."/>
        </authorList>
    </citation>
    <scope>NUCLEOTIDE SEQUENCE [LARGE SCALE GENOMIC DNA]</scope>
    <source>
        <strain evidence="4">ATCC 23193 / DSM 2154 / NCIB 8452 / DL</strain>
    </source>
</reference>
<keyword evidence="4" id="KW-1185">Reference proteome</keyword>
<dbReference type="Proteomes" id="UP000009234">
    <property type="component" value="Chromosome"/>
</dbReference>
<dbReference type="EMBL" id="CP002780">
    <property type="protein sequence ID" value="AEG61774.1"/>
    <property type="molecule type" value="Genomic_DNA"/>
</dbReference>
<dbReference type="KEGG" id="dru:Desru_3571"/>
<gene>
    <name evidence="3" type="ordered locus">Desru_3571</name>
</gene>
<organism evidence="3 4">
    <name type="scientific">Desulforamulus ruminis (strain ATCC 23193 / DSM 2154 / NCIMB 8452 / DL)</name>
    <name type="common">Desulfotomaculum ruminis</name>
    <dbReference type="NCBI Taxonomy" id="696281"/>
    <lineage>
        <taxon>Bacteria</taxon>
        <taxon>Bacillati</taxon>
        <taxon>Bacillota</taxon>
        <taxon>Clostridia</taxon>
        <taxon>Eubacteriales</taxon>
        <taxon>Peptococcaceae</taxon>
        <taxon>Desulforamulus</taxon>
    </lineage>
</organism>
<dbReference type="Pfam" id="PF07463">
    <property type="entry name" value="NUMOD4"/>
    <property type="match status" value="1"/>
</dbReference>
<dbReference type="STRING" id="696281.Desru_3571"/>